<dbReference type="Gene3D" id="1.10.3910.10">
    <property type="entry name" value="SP0561-like"/>
    <property type="match status" value="1"/>
</dbReference>
<evidence type="ECO:0000313" key="2">
    <source>
        <dbReference type="EMBL" id="SCP96953.1"/>
    </source>
</evidence>
<evidence type="ECO:0000259" key="1">
    <source>
        <dbReference type="Pfam" id="PF08984"/>
    </source>
</evidence>
<dbReference type="InterPro" id="IPR038062">
    <property type="entry name" value="ScdA-like_N_sf"/>
</dbReference>
<protein>
    <recommendedName>
        <fullName evidence="1">DUF1858 domain-containing protein</fullName>
    </recommendedName>
</protein>
<dbReference type="Proteomes" id="UP000199315">
    <property type="component" value="Unassembled WGS sequence"/>
</dbReference>
<dbReference type="SUPFAM" id="SSF140683">
    <property type="entry name" value="SP0561-like"/>
    <property type="match status" value="1"/>
</dbReference>
<dbReference type="RefSeq" id="WP_091232574.1">
    <property type="nucleotide sequence ID" value="NZ_FMKA01000007.1"/>
</dbReference>
<evidence type="ECO:0000313" key="3">
    <source>
        <dbReference type="Proteomes" id="UP000199315"/>
    </source>
</evidence>
<proteinExistence type="predicted"/>
<dbReference type="STRING" id="1619234.SAMN05421730_100766"/>
<keyword evidence="3" id="KW-1185">Reference proteome</keyword>
<dbReference type="Pfam" id="PF08984">
    <property type="entry name" value="DUF1858"/>
    <property type="match status" value="1"/>
</dbReference>
<reference evidence="2 3" key="1">
    <citation type="submission" date="2016-09" db="EMBL/GenBank/DDBJ databases">
        <authorList>
            <person name="Capua I."/>
            <person name="De Benedictis P."/>
            <person name="Joannis T."/>
            <person name="Lombin L.H."/>
            <person name="Cattoli G."/>
        </authorList>
    </citation>
    <scope>NUCLEOTIDE SEQUENCE [LARGE SCALE GENOMIC DNA]</scope>
    <source>
        <strain evidence="2 3">GluBS11</strain>
    </source>
</reference>
<gene>
    <name evidence="2" type="ORF">SAMN05421730_100766</name>
</gene>
<organism evidence="2 3">
    <name type="scientific">Anaerobium acetethylicum</name>
    <dbReference type="NCBI Taxonomy" id="1619234"/>
    <lineage>
        <taxon>Bacteria</taxon>
        <taxon>Bacillati</taxon>
        <taxon>Bacillota</taxon>
        <taxon>Clostridia</taxon>
        <taxon>Lachnospirales</taxon>
        <taxon>Lachnospiraceae</taxon>
        <taxon>Anaerobium</taxon>
    </lineage>
</organism>
<sequence length="75" mass="8657">MDKKINLNHTVYEICMEYPEVTDILKEMGFHDIVKPGMMQTAGRFMTIPKGASIKKISLDLIKNALQERGFRIEE</sequence>
<dbReference type="OrthoDB" id="9769774at2"/>
<name>A0A1D3TSS5_9FIRM</name>
<feature type="domain" description="DUF1858" evidence="1">
    <location>
        <begin position="5"/>
        <end position="61"/>
    </location>
</feature>
<dbReference type="AlphaFoldDB" id="A0A1D3TSS5"/>
<dbReference type="EMBL" id="FMKA01000007">
    <property type="protein sequence ID" value="SCP96953.1"/>
    <property type="molecule type" value="Genomic_DNA"/>
</dbReference>
<dbReference type="InterPro" id="IPR015077">
    <property type="entry name" value="DUF1858"/>
</dbReference>
<accession>A0A1D3TSS5</accession>